<feature type="region of interest" description="Disordered" evidence="10">
    <location>
        <begin position="379"/>
        <end position="433"/>
    </location>
</feature>
<dbReference type="AlphaFoldDB" id="A0A3Q3KX86"/>
<evidence type="ECO:0000256" key="4">
    <source>
        <dbReference type="ARBA" id="ARBA00022737"/>
    </source>
</evidence>
<evidence type="ECO:0000256" key="8">
    <source>
        <dbReference type="ARBA" id="ARBA00046312"/>
    </source>
</evidence>
<dbReference type="InterPro" id="IPR056887">
    <property type="entry name" value="SYNE1/2_dom"/>
</dbReference>
<evidence type="ECO:0000256" key="3">
    <source>
        <dbReference type="ARBA" id="ARBA00022692"/>
    </source>
</evidence>
<reference evidence="12" key="2">
    <citation type="submission" date="2025-09" db="UniProtKB">
        <authorList>
            <consortium name="Ensembl"/>
        </authorList>
    </citation>
    <scope>IDENTIFICATION</scope>
</reference>
<dbReference type="Pfam" id="PF25035">
    <property type="entry name" value="SYNE1"/>
    <property type="match status" value="1"/>
</dbReference>
<dbReference type="PANTHER" id="PTHR14514">
    <property type="entry name" value="PKA ANCHORING PROTEIN"/>
    <property type="match status" value="1"/>
</dbReference>
<dbReference type="SUPFAM" id="SSF46966">
    <property type="entry name" value="Spectrin repeat"/>
    <property type="match status" value="4"/>
</dbReference>
<feature type="topological domain" description="Perinuclear space" evidence="9">
    <location>
        <begin position="783"/>
        <end position="812"/>
    </location>
</feature>
<evidence type="ECO:0000256" key="6">
    <source>
        <dbReference type="ARBA" id="ARBA00023136"/>
    </source>
</evidence>
<dbReference type="FunFam" id="1.20.58.60:FF:000157">
    <property type="entry name" value="Nesprin-1 isoform 1"/>
    <property type="match status" value="1"/>
</dbReference>
<keyword evidence="3 9" id="KW-0812">Transmembrane</keyword>
<dbReference type="CDD" id="cd00176">
    <property type="entry name" value="SPEC"/>
    <property type="match status" value="3"/>
</dbReference>
<evidence type="ECO:0000256" key="7">
    <source>
        <dbReference type="ARBA" id="ARBA00023242"/>
    </source>
</evidence>
<dbReference type="InterPro" id="IPR012315">
    <property type="entry name" value="KASH"/>
</dbReference>
<organism evidence="12 13">
    <name type="scientific">Mastacembelus armatus</name>
    <name type="common">zig-zag eel</name>
    <dbReference type="NCBI Taxonomy" id="205130"/>
    <lineage>
        <taxon>Eukaryota</taxon>
        <taxon>Metazoa</taxon>
        <taxon>Chordata</taxon>
        <taxon>Craniata</taxon>
        <taxon>Vertebrata</taxon>
        <taxon>Euteleostomi</taxon>
        <taxon>Actinopterygii</taxon>
        <taxon>Neopterygii</taxon>
        <taxon>Teleostei</taxon>
        <taxon>Neoteleostei</taxon>
        <taxon>Acanthomorphata</taxon>
        <taxon>Anabantaria</taxon>
        <taxon>Synbranchiformes</taxon>
        <taxon>Mastacembelidae</taxon>
        <taxon>Mastacembelus</taxon>
    </lineage>
</organism>
<keyword evidence="13" id="KW-1185">Reference proteome</keyword>
<keyword evidence="2" id="KW-0597">Phosphoprotein</keyword>
<evidence type="ECO:0000313" key="12">
    <source>
        <dbReference type="Ensembl" id="ENSMAMP00000002049.2"/>
    </source>
</evidence>
<dbReference type="GO" id="GO:0005640">
    <property type="term" value="C:nuclear outer membrane"/>
    <property type="evidence" value="ECO:0007669"/>
    <property type="project" value="UniProtKB-SubCell"/>
</dbReference>
<dbReference type="Pfam" id="PF10541">
    <property type="entry name" value="KASH"/>
    <property type="match status" value="1"/>
</dbReference>
<dbReference type="SMART" id="SM00150">
    <property type="entry name" value="SPEC"/>
    <property type="match status" value="4"/>
</dbReference>
<reference evidence="12" key="1">
    <citation type="submission" date="2025-08" db="UniProtKB">
        <authorList>
            <consortium name="Ensembl"/>
        </authorList>
    </citation>
    <scope>IDENTIFICATION</scope>
</reference>
<dbReference type="InterPro" id="IPR002017">
    <property type="entry name" value="Spectrin_repeat"/>
</dbReference>
<sequence length="812" mass="93516">VCVSRVKKLKETLVTVQQLDKNMSNLRSWLSRIEAELSRPITYSVCHHQEIQRRLAEQQELQRDIEQHTEGVASVLSLCDVLLRDEDAAGGPEAESDSLQETSRSLDQRWRTICTMALDRRLRIEETWKLWCKFLDDYSRFEDWLKMAEHTAANPNSADVLYTVAKEECKKFEGFQRQVHERLTELELINNQYRRLARENRTDRASQLKAMVREGNRRWDTLHRRVSAILRRLKYFTSQREEFEGTRESMLVWLTELDLQLTNVEHFSESDIHHKIQQLNSFQKEITLNTERIDGLIVFGECLIQKSSAQDAALIEDELEELHSYCQEVFSRLVRFHQRLSQPLVKPELFPATFSLESSLELIGRPWLGRSQGSLPATPTHLLASPLERSGRETPVSVDSLPLEWDHTGDVGGSSSHEDGDDEEEEEEHEEEDGAYYNALSGTFTAFSLIEENRAKLRLMSQCSGSIEDIKRVSLILDDEEQPEELGLTGLAASDKQSGVIERWELLQAQSRSKQPAGPQEPQQLLSDLDDITSWMADVMPELDHLQQSDPAASIEDMEARAKELKDMQRMFCRYKSVMLSINLRAQEAPEVQHRLRTMNRDWSRACTGLQQWDISLRKTLMRCQEFHKTLHSLLLWLAHAESRRYALDISDPDTSVQALQQHHNTLDLQAELRDRQAQQASLQALWSQLQPDDRAEESNEAQEKLHVTGSKLKLLLREVDQDLSTLRQRLVTVKLSVSSVSCREKTDAAPPRSFFHRVLRAAFPLHLLLLLLLLLPCLIPLSESEPSCTVSNNFARSFYPMLHYTNGPPPT</sequence>
<evidence type="ECO:0000256" key="2">
    <source>
        <dbReference type="ARBA" id="ARBA00022553"/>
    </source>
</evidence>
<keyword evidence="5" id="KW-1133">Transmembrane helix</keyword>
<keyword evidence="6 9" id="KW-0472">Membrane</keyword>
<feature type="domain" description="KASH" evidence="11">
    <location>
        <begin position="753"/>
        <end position="812"/>
    </location>
</feature>
<feature type="topological domain" description="Cytoplasmic" evidence="9">
    <location>
        <begin position="1"/>
        <end position="761"/>
    </location>
</feature>
<feature type="compositionally biased region" description="Acidic residues" evidence="10">
    <location>
        <begin position="419"/>
        <end position="433"/>
    </location>
</feature>
<accession>A0A3Q3KX86</accession>
<comment type="subcellular location">
    <subcellularLocation>
        <location evidence="8">Nucleus outer membrane</location>
        <topology evidence="8">Single-pass type IV membrane protein</topology>
    </subcellularLocation>
</comment>
<keyword evidence="4" id="KW-0677">Repeat</keyword>
<evidence type="ECO:0000256" key="10">
    <source>
        <dbReference type="SAM" id="MobiDB-lite"/>
    </source>
</evidence>
<comment type="similarity">
    <text evidence="1">Belongs to the nesprin family.</text>
</comment>
<dbReference type="SMART" id="SM01249">
    <property type="entry name" value="KASH"/>
    <property type="match status" value="1"/>
</dbReference>
<dbReference type="PROSITE" id="PS51049">
    <property type="entry name" value="KASH"/>
    <property type="match status" value="1"/>
</dbReference>
<protein>
    <recommendedName>
        <fullName evidence="11">KASH domain-containing protein</fullName>
    </recommendedName>
</protein>
<evidence type="ECO:0000256" key="1">
    <source>
        <dbReference type="ARBA" id="ARBA00008619"/>
    </source>
</evidence>
<evidence type="ECO:0000256" key="5">
    <source>
        <dbReference type="ARBA" id="ARBA00022989"/>
    </source>
</evidence>
<name>A0A3Q3KX86_9TELE</name>
<dbReference type="Proteomes" id="UP000261640">
    <property type="component" value="Unplaced"/>
</dbReference>
<evidence type="ECO:0000313" key="13">
    <source>
        <dbReference type="Proteomes" id="UP000261640"/>
    </source>
</evidence>
<evidence type="ECO:0000256" key="9">
    <source>
        <dbReference type="PROSITE-ProRule" id="PRU00385"/>
    </source>
</evidence>
<dbReference type="InParanoid" id="A0A3Q3KX86"/>
<proteinExistence type="inferred from homology"/>
<dbReference type="PANTHER" id="PTHR14514:SF4">
    <property type="entry name" value="NESPRIN-2"/>
    <property type="match status" value="1"/>
</dbReference>
<dbReference type="STRING" id="205130.ENSMAMP00000002049"/>
<dbReference type="Pfam" id="PF00435">
    <property type="entry name" value="Spectrin"/>
    <property type="match status" value="1"/>
</dbReference>
<dbReference type="Ensembl" id="ENSMAMT00000002093.2">
    <property type="protein sequence ID" value="ENSMAMP00000002049.2"/>
    <property type="gene ID" value="ENSMAMG00000001382.2"/>
</dbReference>
<dbReference type="InterPro" id="IPR018159">
    <property type="entry name" value="Spectrin/alpha-actinin"/>
</dbReference>
<dbReference type="GeneTree" id="ENSGT00940000154656"/>
<keyword evidence="7" id="KW-0539">Nucleus</keyword>
<dbReference type="Gene3D" id="1.20.58.60">
    <property type="match status" value="4"/>
</dbReference>
<dbReference type="FunFam" id="1.20.58.60:FF:000126">
    <property type="entry name" value="Spectrin repeat containing, nuclear envelope 1a"/>
    <property type="match status" value="1"/>
</dbReference>
<evidence type="ECO:0000259" key="11">
    <source>
        <dbReference type="PROSITE" id="PS51049"/>
    </source>
</evidence>